<organism evidence="2 3">
    <name type="scientific">Cuscuta europaea</name>
    <name type="common">European dodder</name>
    <dbReference type="NCBI Taxonomy" id="41803"/>
    <lineage>
        <taxon>Eukaryota</taxon>
        <taxon>Viridiplantae</taxon>
        <taxon>Streptophyta</taxon>
        <taxon>Embryophyta</taxon>
        <taxon>Tracheophyta</taxon>
        <taxon>Spermatophyta</taxon>
        <taxon>Magnoliopsida</taxon>
        <taxon>eudicotyledons</taxon>
        <taxon>Gunneridae</taxon>
        <taxon>Pentapetalae</taxon>
        <taxon>asterids</taxon>
        <taxon>lamiids</taxon>
        <taxon>Solanales</taxon>
        <taxon>Convolvulaceae</taxon>
        <taxon>Cuscuteae</taxon>
        <taxon>Cuscuta</taxon>
        <taxon>Cuscuta subgen. Cuscuta</taxon>
    </lineage>
</organism>
<dbReference type="Proteomes" id="UP001152484">
    <property type="component" value="Unassembled WGS sequence"/>
</dbReference>
<dbReference type="OrthoDB" id="1731907at2759"/>
<dbReference type="InterPro" id="IPR038765">
    <property type="entry name" value="Papain-like_cys_pep_sf"/>
</dbReference>
<proteinExistence type="predicted"/>
<dbReference type="Gene3D" id="3.40.395.10">
    <property type="entry name" value="Adenoviral Proteinase, Chain A"/>
    <property type="match status" value="1"/>
</dbReference>
<dbReference type="PANTHER" id="PTHR33018">
    <property type="entry name" value="OS10G0338966 PROTEIN-RELATED"/>
    <property type="match status" value="1"/>
</dbReference>
<dbReference type="SUPFAM" id="SSF54001">
    <property type="entry name" value="Cysteine proteinases"/>
    <property type="match status" value="1"/>
</dbReference>
<dbReference type="PANTHER" id="PTHR33018:SF34">
    <property type="entry name" value="OS02G0472350 PROTEIN"/>
    <property type="match status" value="1"/>
</dbReference>
<feature type="domain" description="DUF8039" evidence="1">
    <location>
        <begin position="386"/>
        <end position="456"/>
    </location>
</feature>
<comment type="caution">
    <text evidence="2">The sequence shown here is derived from an EMBL/GenBank/DDBJ whole genome shotgun (WGS) entry which is preliminary data.</text>
</comment>
<keyword evidence="3" id="KW-1185">Reference proteome</keyword>
<gene>
    <name evidence="2" type="ORF">CEURO_LOCUS22414</name>
</gene>
<dbReference type="InterPro" id="IPR058352">
    <property type="entry name" value="DUF8039"/>
</dbReference>
<dbReference type="AlphaFoldDB" id="A0A9P0ZZF9"/>
<evidence type="ECO:0000313" key="3">
    <source>
        <dbReference type="Proteomes" id="UP001152484"/>
    </source>
</evidence>
<protein>
    <recommendedName>
        <fullName evidence="1">DUF8039 domain-containing protein</fullName>
    </recommendedName>
</protein>
<reference evidence="2" key="1">
    <citation type="submission" date="2022-07" db="EMBL/GenBank/DDBJ databases">
        <authorList>
            <person name="Macas J."/>
            <person name="Novak P."/>
            <person name="Neumann P."/>
        </authorList>
    </citation>
    <scope>NUCLEOTIDE SEQUENCE</scope>
</reference>
<evidence type="ECO:0000313" key="2">
    <source>
        <dbReference type="EMBL" id="CAH9119645.1"/>
    </source>
</evidence>
<name>A0A9P0ZZF9_CUSEU</name>
<dbReference type="Pfam" id="PF26133">
    <property type="entry name" value="DUF8039"/>
    <property type="match status" value="1"/>
</dbReference>
<accession>A0A9P0ZZF9</accession>
<sequence>MDSQEDENATAPQSSKKRCITIMKKCLLRRASNPDKIFVKFIGSTPIEPNRSKLISFVGSLGRCNVDITISDWRRVSKPTKDLMWEDIVSIFEIPKTKDVRQQMMSIANKSWKDFKSMLTTDFVYGKKQDEDPLKIYNWITEEQWAKFVEIRRNPEFQKLSEKGKELQSLNMYTNRLSRGGYYKLEQDLIKKKQQEQELAAMSDPSFVCMPITFIPRHILWTGGRVGKDGKFTTEESRSVAEKIVVLEQQASMGEFTESGRDDILSAALEKREHPGRVRGVGRGVTITKYFGPKSRSDEKYVSEESVQQIVKREVAEAKYRVSKAFEAKMEAMMQTMMSRNTSPMSIHSDRTVGINTGPPKSGKASCSDPFEELPLTGEKCICYLNDPTKRVVAYGKVFRPGGMLHNIPLSHDNVRVVVEKIVVPGAHVPYPNDEVQTVDDALSQFIAWPRQLVELGTEIEVQQRRRSKGKLLNPLSPDPSCPSSVDVSGMSREFHMVKTLAIGLAADEFIDINMDVDIVGKQYGFHIYREEIVRFLKMETLDISAMMLFCIYLHQHFDLKASNKFGLLCPNMVQHKTTYEDKCEYLAGVILKGGKQYYLAPYYERHEAFWFDSIGGQPSKDIKHIVAVSFKEAAVKGRTSTNRYKTIKWIICPCPMQVGNVESGYYVLRFMYDIISSKTNKDSMSKVFGPYDKYTKGDLDVIRGMWCKALCKCSL</sequence>
<dbReference type="EMBL" id="CAMAPE010000080">
    <property type="protein sequence ID" value="CAH9119645.1"/>
    <property type="molecule type" value="Genomic_DNA"/>
</dbReference>
<evidence type="ECO:0000259" key="1">
    <source>
        <dbReference type="Pfam" id="PF26133"/>
    </source>
</evidence>